<proteinExistence type="predicted"/>
<evidence type="ECO:0000313" key="4">
    <source>
        <dbReference type="Proteomes" id="UP000030152"/>
    </source>
</evidence>
<keyword evidence="1" id="KW-1133">Transmembrane helix</keyword>
<keyword evidence="1" id="KW-0472">Membrane</keyword>
<evidence type="ECO:0000259" key="2">
    <source>
        <dbReference type="Pfam" id="PF22827"/>
    </source>
</evidence>
<dbReference type="STRING" id="1121895.GCA_000378485_03080"/>
<evidence type="ECO:0000256" key="1">
    <source>
        <dbReference type="SAM" id="Phobius"/>
    </source>
</evidence>
<sequence length="64" mass="7352">MQKTIYISGFVAGFCLSTGSLFKIMHWPFASILLLLGFIILNVLFMPLFFYHKYKTADKKIISS</sequence>
<reference evidence="3 4" key="1">
    <citation type="submission" date="2013-09" db="EMBL/GenBank/DDBJ databases">
        <authorList>
            <person name="Zeng Z."/>
            <person name="Chen C."/>
        </authorList>
    </citation>
    <scope>NUCLEOTIDE SEQUENCE [LARGE SCALE GENOMIC DNA]</scope>
    <source>
        <strain evidence="3 4">WB 3.3-2</strain>
    </source>
</reference>
<gene>
    <name evidence="3" type="ORF">Q765_09925</name>
</gene>
<feature type="transmembrane region" description="Helical" evidence="1">
    <location>
        <begin position="30"/>
        <end position="51"/>
    </location>
</feature>
<dbReference type="eggNOG" id="ENOG502ZRQK">
    <property type="taxonomic scope" value="Bacteria"/>
</dbReference>
<dbReference type="Pfam" id="PF22827">
    <property type="entry name" value="GldL_N"/>
    <property type="match status" value="1"/>
</dbReference>
<protein>
    <recommendedName>
        <fullName evidence="2">Gliding motility protein GldL-like N-terminal domain-containing protein</fullName>
    </recommendedName>
</protein>
<evidence type="ECO:0000313" key="3">
    <source>
        <dbReference type="EMBL" id="KGO86537.1"/>
    </source>
</evidence>
<comment type="caution">
    <text evidence="3">The sequence shown here is derived from an EMBL/GenBank/DDBJ whole genome shotgun (WGS) entry which is preliminary data.</text>
</comment>
<dbReference type="Proteomes" id="UP000030152">
    <property type="component" value="Unassembled WGS sequence"/>
</dbReference>
<name>A0A0A2M1L7_9FLAO</name>
<dbReference type="InterPro" id="IPR055087">
    <property type="entry name" value="GldL-like_N"/>
</dbReference>
<keyword evidence="4" id="KW-1185">Reference proteome</keyword>
<feature type="transmembrane region" description="Helical" evidence="1">
    <location>
        <begin position="5"/>
        <end position="24"/>
    </location>
</feature>
<keyword evidence="1" id="KW-0812">Transmembrane</keyword>
<dbReference type="EMBL" id="JRLX01000009">
    <property type="protein sequence ID" value="KGO86537.1"/>
    <property type="molecule type" value="Genomic_DNA"/>
</dbReference>
<dbReference type="AlphaFoldDB" id="A0A0A2M1L7"/>
<accession>A0A0A2M1L7</accession>
<organism evidence="3 4">
    <name type="scientific">Flavobacterium rivuli WB 3.3-2 = DSM 21788</name>
    <dbReference type="NCBI Taxonomy" id="1121895"/>
    <lineage>
        <taxon>Bacteria</taxon>
        <taxon>Pseudomonadati</taxon>
        <taxon>Bacteroidota</taxon>
        <taxon>Flavobacteriia</taxon>
        <taxon>Flavobacteriales</taxon>
        <taxon>Flavobacteriaceae</taxon>
        <taxon>Flavobacterium</taxon>
    </lineage>
</organism>
<feature type="domain" description="Gliding motility protein GldL-like N-terminal" evidence="2">
    <location>
        <begin position="18"/>
        <end position="55"/>
    </location>
</feature>